<proteinExistence type="predicted"/>
<dbReference type="Proteomes" id="UP000714275">
    <property type="component" value="Unassembled WGS sequence"/>
</dbReference>
<name>A0A9P6ZZZ5_9AGAM</name>
<gene>
    <name evidence="1" type="ORF">EV702DRAFT_1267465</name>
</gene>
<keyword evidence="2" id="KW-1185">Reference proteome</keyword>
<reference evidence="1" key="1">
    <citation type="journal article" date="2020" name="New Phytol.">
        <title>Comparative genomics reveals dynamic genome evolution in host specialist ectomycorrhizal fungi.</title>
        <authorList>
            <person name="Lofgren L.A."/>
            <person name="Nguyen N.H."/>
            <person name="Vilgalys R."/>
            <person name="Ruytinx J."/>
            <person name="Liao H.L."/>
            <person name="Branco S."/>
            <person name="Kuo A."/>
            <person name="LaButti K."/>
            <person name="Lipzen A."/>
            <person name="Andreopoulos W."/>
            <person name="Pangilinan J."/>
            <person name="Riley R."/>
            <person name="Hundley H."/>
            <person name="Na H."/>
            <person name="Barry K."/>
            <person name="Grigoriev I.V."/>
            <person name="Stajich J.E."/>
            <person name="Kennedy P.G."/>
        </authorList>
    </citation>
    <scope>NUCLEOTIDE SEQUENCE</scope>
    <source>
        <strain evidence="1">DOB743</strain>
    </source>
</reference>
<evidence type="ECO:0000313" key="2">
    <source>
        <dbReference type="Proteomes" id="UP000714275"/>
    </source>
</evidence>
<evidence type="ECO:0000313" key="1">
    <source>
        <dbReference type="EMBL" id="KAG1779232.1"/>
    </source>
</evidence>
<protein>
    <submittedName>
        <fullName evidence="1">Uncharacterized protein</fullName>
    </submittedName>
</protein>
<dbReference type="AlphaFoldDB" id="A0A9P6ZZZ5"/>
<dbReference type="OrthoDB" id="2691145at2759"/>
<accession>A0A9P6ZZZ5</accession>
<dbReference type="EMBL" id="JABBWD010000013">
    <property type="protein sequence ID" value="KAG1779232.1"/>
    <property type="molecule type" value="Genomic_DNA"/>
</dbReference>
<comment type="caution">
    <text evidence="1">The sequence shown here is derived from an EMBL/GenBank/DDBJ whole genome shotgun (WGS) entry which is preliminary data.</text>
</comment>
<organism evidence="1 2">
    <name type="scientific">Suillus placidus</name>
    <dbReference type="NCBI Taxonomy" id="48579"/>
    <lineage>
        <taxon>Eukaryota</taxon>
        <taxon>Fungi</taxon>
        <taxon>Dikarya</taxon>
        <taxon>Basidiomycota</taxon>
        <taxon>Agaricomycotina</taxon>
        <taxon>Agaricomycetes</taxon>
        <taxon>Agaricomycetidae</taxon>
        <taxon>Boletales</taxon>
        <taxon>Suillineae</taxon>
        <taxon>Suillaceae</taxon>
        <taxon>Suillus</taxon>
    </lineage>
</organism>
<sequence>MAIHPWKTREKPPGGGCLSDLVLPWSGPEPWFEPDFWSGSSRFSPWFSYQPEPDRKTVLGSRSSRTVPFWFGLAEPFRTVIDFDFDFDFDRDNVGLHVKLLSSGFALLVNQATFSLFKESCVVKAHIN</sequence>